<dbReference type="PANTHER" id="PTHR47668">
    <property type="entry name" value="DIENELACTONE HYDROLASE FAMILY PROTEIN (AFU_ORTHOLOGUE AFUA_6G01940)"/>
    <property type="match status" value="1"/>
</dbReference>
<evidence type="ECO:0000259" key="2">
    <source>
        <dbReference type="Pfam" id="PF01738"/>
    </source>
</evidence>
<feature type="region of interest" description="Disordered" evidence="1">
    <location>
        <begin position="301"/>
        <end position="335"/>
    </location>
</feature>
<keyword evidence="4" id="KW-1185">Reference proteome</keyword>
<feature type="compositionally biased region" description="Polar residues" evidence="1">
    <location>
        <begin position="320"/>
        <end position="335"/>
    </location>
</feature>
<sequence>MPPVEVNYTPKGSDIEIQGMKTYKTGSPSASTAILLIGDVFGNVPQVLQGADLLAYGGESSHQYQVFVPDFLQGQYASHTWFPADTEEKQQAIGAYFGGHANFGKAKDKIPAVIKNIEQETKGTITKWAAVGLCWGGKVATLAATADTPFAAAVSTHPAMVDPKDGPPITIPYCLLPSMHEDKDAVTKFADGIRVEKYVETFDDMPHGWMAARANLNDPNAKEGYKRGYETVLNFLVLARSYNDYKEYATVFTIWLTKVEFACGYQAQKYIHQGETKPKEQGNQGPTSGLICKARREAKAGVEASDVSPTDVPPSPSVTKWKSQSESFSSKPMLL</sequence>
<dbReference type="OrthoDB" id="2147163at2759"/>
<dbReference type="Proteomes" id="UP000664534">
    <property type="component" value="Unassembled WGS sequence"/>
</dbReference>
<dbReference type="AlphaFoldDB" id="A0A8H3FPI5"/>
<evidence type="ECO:0000313" key="4">
    <source>
        <dbReference type="Proteomes" id="UP000664534"/>
    </source>
</evidence>
<dbReference type="PANTHER" id="PTHR47668:SF1">
    <property type="entry name" value="DIENELACTONE HYDROLASE DOMAIN-CONTAINING PROTEIN-RELATED"/>
    <property type="match status" value="1"/>
</dbReference>
<dbReference type="EMBL" id="CAJPDT010000044">
    <property type="protein sequence ID" value="CAF9926687.1"/>
    <property type="molecule type" value="Genomic_DNA"/>
</dbReference>
<reference evidence="3" key="1">
    <citation type="submission" date="2021-03" db="EMBL/GenBank/DDBJ databases">
        <authorList>
            <person name="Tagirdzhanova G."/>
        </authorList>
    </citation>
    <scope>NUCLEOTIDE SEQUENCE</scope>
</reference>
<dbReference type="InterPro" id="IPR002925">
    <property type="entry name" value="Dienelactn_hydro"/>
</dbReference>
<accession>A0A8H3FPI5</accession>
<comment type="caution">
    <text evidence="3">The sequence shown here is derived from an EMBL/GenBank/DDBJ whole genome shotgun (WGS) entry which is preliminary data.</text>
</comment>
<dbReference type="Gene3D" id="3.40.50.1820">
    <property type="entry name" value="alpha/beta hydrolase"/>
    <property type="match status" value="1"/>
</dbReference>
<name>A0A8H3FPI5_9LECA</name>
<organism evidence="3 4">
    <name type="scientific">Imshaugia aleurites</name>
    <dbReference type="NCBI Taxonomy" id="172621"/>
    <lineage>
        <taxon>Eukaryota</taxon>
        <taxon>Fungi</taxon>
        <taxon>Dikarya</taxon>
        <taxon>Ascomycota</taxon>
        <taxon>Pezizomycotina</taxon>
        <taxon>Lecanoromycetes</taxon>
        <taxon>OSLEUM clade</taxon>
        <taxon>Lecanoromycetidae</taxon>
        <taxon>Lecanorales</taxon>
        <taxon>Lecanorineae</taxon>
        <taxon>Parmeliaceae</taxon>
        <taxon>Imshaugia</taxon>
    </lineage>
</organism>
<feature type="domain" description="Dienelactone hydrolase" evidence="2">
    <location>
        <begin position="22"/>
        <end position="215"/>
    </location>
</feature>
<dbReference type="Pfam" id="PF01738">
    <property type="entry name" value="DLH"/>
    <property type="match status" value="1"/>
</dbReference>
<proteinExistence type="predicted"/>
<protein>
    <recommendedName>
        <fullName evidence="2">Dienelactone hydrolase domain-containing protein</fullName>
    </recommendedName>
</protein>
<dbReference type="GO" id="GO:0016787">
    <property type="term" value="F:hydrolase activity"/>
    <property type="evidence" value="ECO:0007669"/>
    <property type="project" value="InterPro"/>
</dbReference>
<gene>
    <name evidence="3" type="ORF">IMSHALPRED_007013</name>
</gene>
<evidence type="ECO:0000256" key="1">
    <source>
        <dbReference type="SAM" id="MobiDB-lite"/>
    </source>
</evidence>
<evidence type="ECO:0000313" key="3">
    <source>
        <dbReference type="EMBL" id="CAF9926687.1"/>
    </source>
</evidence>
<dbReference type="InterPro" id="IPR029058">
    <property type="entry name" value="AB_hydrolase_fold"/>
</dbReference>
<dbReference type="SUPFAM" id="SSF53474">
    <property type="entry name" value="alpha/beta-Hydrolases"/>
    <property type="match status" value="1"/>
</dbReference>